<organism evidence="12 13">
    <name type="scientific">Ogataea philodendri</name>
    <dbReference type="NCBI Taxonomy" id="1378263"/>
    <lineage>
        <taxon>Eukaryota</taxon>
        <taxon>Fungi</taxon>
        <taxon>Dikarya</taxon>
        <taxon>Ascomycota</taxon>
        <taxon>Saccharomycotina</taxon>
        <taxon>Pichiomycetes</taxon>
        <taxon>Pichiales</taxon>
        <taxon>Pichiaceae</taxon>
        <taxon>Ogataea</taxon>
    </lineage>
</organism>
<feature type="repeat" description="Solcar" evidence="10">
    <location>
        <begin position="12"/>
        <end position="96"/>
    </location>
</feature>
<evidence type="ECO:0000256" key="9">
    <source>
        <dbReference type="ARBA" id="ARBA00023136"/>
    </source>
</evidence>
<dbReference type="GO" id="GO:0005743">
    <property type="term" value="C:mitochondrial inner membrane"/>
    <property type="evidence" value="ECO:0007669"/>
    <property type="project" value="UniProtKB-SubCell"/>
</dbReference>
<dbReference type="SUPFAM" id="SSF103506">
    <property type="entry name" value="Mitochondrial carrier"/>
    <property type="match status" value="1"/>
</dbReference>
<accession>A0A9P8P8X7</accession>
<dbReference type="Proteomes" id="UP000769157">
    <property type="component" value="Unassembled WGS sequence"/>
</dbReference>
<dbReference type="PROSITE" id="PS50920">
    <property type="entry name" value="SOLCAR"/>
    <property type="match status" value="3"/>
</dbReference>
<dbReference type="PANTHER" id="PTHR45671:SF10">
    <property type="entry name" value="SOLUTE CARRIER FAMILY 25 MEMBER 3"/>
    <property type="match status" value="1"/>
</dbReference>
<dbReference type="RefSeq" id="XP_046061928.1">
    <property type="nucleotide sequence ID" value="XM_046204397.1"/>
</dbReference>
<evidence type="ECO:0000256" key="1">
    <source>
        <dbReference type="ARBA" id="ARBA00004448"/>
    </source>
</evidence>
<evidence type="ECO:0000256" key="6">
    <source>
        <dbReference type="ARBA" id="ARBA00022792"/>
    </source>
</evidence>
<evidence type="ECO:0000256" key="2">
    <source>
        <dbReference type="ARBA" id="ARBA00006375"/>
    </source>
</evidence>
<evidence type="ECO:0000256" key="10">
    <source>
        <dbReference type="PROSITE-ProRule" id="PRU00282"/>
    </source>
</evidence>
<dbReference type="GeneID" id="70235389"/>
<keyword evidence="3 11" id="KW-0813">Transport</keyword>
<evidence type="ECO:0000256" key="4">
    <source>
        <dbReference type="ARBA" id="ARBA00022692"/>
    </source>
</evidence>
<reference evidence="12" key="2">
    <citation type="submission" date="2021-01" db="EMBL/GenBank/DDBJ databases">
        <authorList>
            <person name="Schikora-Tamarit M.A."/>
        </authorList>
    </citation>
    <scope>NUCLEOTIDE SEQUENCE</scope>
    <source>
        <strain evidence="12">CBS6075</strain>
    </source>
</reference>
<dbReference type="FunFam" id="1.50.40.10:FF:000076">
    <property type="entry name" value="Mitochondrial phosphate carrier protein 2"/>
    <property type="match status" value="1"/>
</dbReference>
<dbReference type="PROSITE" id="PS51257">
    <property type="entry name" value="PROKAR_LIPOPROTEIN"/>
    <property type="match status" value="1"/>
</dbReference>
<evidence type="ECO:0000313" key="12">
    <source>
        <dbReference type="EMBL" id="KAH3666972.1"/>
    </source>
</evidence>
<dbReference type="GO" id="GO:1990547">
    <property type="term" value="P:mitochondrial phosphate ion transmembrane transport"/>
    <property type="evidence" value="ECO:0007669"/>
    <property type="project" value="InterPro"/>
</dbReference>
<keyword evidence="8" id="KW-0496">Mitochondrion</keyword>
<dbReference type="Gene3D" id="1.50.40.10">
    <property type="entry name" value="Mitochondrial carrier domain"/>
    <property type="match status" value="2"/>
</dbReference>
<evidence type="ECO:0000313" key="13">
    <source>
        <dbReference type="Proteomes" id="UP000769157"/>
    </source>
</evidence>
<evidence type="ECO:0000256" key="3">
    <source>
        <dbReference type="ARBA" id="ARBA00022448"/>
    </source>
</evidence>
<dbReference type="InterPro" id="IPR023395">
    <property type="entry name" value="MCP_dom_sf"/>
</dbReference>
<dbReference type="OrthoDB" id="427452at2759"/>
<evidence type="ECO:0008006" key="14">
    <source>
        <dbReference type="Google" id="ProtNLM"/>
    </source>
</evidence>
<sequence>MSGKKIELYSSEYYLACATGGFLACAPTHSGVLPVDLVKCRLQVKPGLYKGNFDGIRTIIKNEGLLKIFSGIAPTFIGYGLQGAGKYGFYEVFKKRYSDFFGVSNAYVYMLASASAEFLADLALCPFESMKVKIQTTLPPNQVVGLYSHLYSGLVPLWFRQIPYTCVKFTSFEKIVELIYTTFLTKPKEQYTKLQQTGVSFAGGYVAGIFCAIVSHPADVMVSLINNESGKGEAMTAAVSRIYKRIGFKGLWNGLGARIFMIGTLTGCQWLIYDSFKVAMGFPTTGH</sequence>
<dbReference type="AlphaFoldDB" id="A0A9P8P8X7"/>
<reference evidence="12" key="1">
    <citation type="journal article" date="2021" name="Open Biol.">
        <title>Shared evolutionary footprints suggest mitochondrial oxidative damage underlies multiple complex I losses in fungi.</title>
        <authorList>
            <person name="Schikora-Tamarit M.A."/>
            <person name="Marcet-Houben M."/>
            <person name="Nosek J."/>
            <person name="Gabaldon T."/>
        </authorList>
    </citation>
    <scope>NUCLEOTIDE SEQUENCE</scope>
    <source>
        <strain evidence="12">CBS6075</strain>
    </source>
</reference>
<evidence type="ECO:0000256" key="7">
    <source>
        <dbReference type="ARBA" id="ARBA00022989"/>
    </source>
</evidence>
<feature type="repeat" description="Solcar" evidence="10">
    <location>
        <begin position="195"/>
        <end position="279"/>
    </location>
</feature>
<keyword evidence="13" id="KW-1185">Reference proteome</keyword>
<dbReference type="InterPro" id="IPR044677">
    <property type="entry name" value="SLC25A3/Pic2/Mir1-like"/>
</dbReference>
<comment type="similarity">
    <text evidence="2 11">Belongs to the mitochondrial carrier (TC 2.A.29) family.</text>
</comment>
<gene>
    <name evidence="12" type="ORF">OGAPHI_003422</name>
</gene>
<dbReference type="EMBL" id="JAEUBE010000199">
    <property type="protein sequence ID" value="KAH3666972.1"/>
    <property type="molecule type" value="Genomic_DNA"/>
</dbReference>
<dbReference type="Pfam" id="PF00153">
    <property type="entry name" value="Mito_carr"/>
    <property type="match status" value="2"/>
</dbReference>
<keyword evidence="7" id="KW-1133">Transmembrane helix</keyword>
<evidence type="ECO:0000256" key="11">
    <source>
        <dbReference type="RuleBase" id="RU000488"/>
    </source>
</evidence>
<dbReference type="InterPro" id="IPR018108">
    <property type="entry name" value="MCP_transmembrane"/>
</dbReference>
<feature type="repeat" description="Solcar" evidence="10">
    <location>
        <begin position="104"/>
        <end position="178"/>
    </location>
</feature>
<dbReference type="PANTHER" id="PTHR45671">
    <property type="entry name" value="SOLUTE CARRIER FAMILY 25 (MITOCHONDRIAL CARRIER PHOSPHATE CARRIER), MEMBER 3, LIKE-RELATED-RELATED"/>
    <property type="match status" value="1"/>
</dbReference>
<keyword evidence="4 10" id="KW-0812">Transmembrane</keyword>
<protein>
    <recommendedName>
        <fullName evidence="14">Mitochondrial phosphate carrier protein</fullName>
    </recommendedName>
</protein>
<comment type="subcellular location">
    <subcellularLocation>
        <location evidence="1">Mitochondrion inner membrane</location>
        <topology evidence="1">Multi-pass membrane protein</topology>
    </subcellularLocation>
</comment>
<keyword evidence="5" id="KW-0677">Repeat</keyword>
<comment type="caution">
    <text evidence="12">The sequence shown here is derived from an EMBL/GenBank/DDBJ whole genome shotgun (WGS) entry which is preliminary data.</text>
</comment>
<dbReference type="GO" id="GO:0005315">
    <property type="term" value="F:phosphate transmembrane transporter activity"/>
    <property type="evidence" value="ECO:0007669"/>
    <property type="project" value="InterPro"/>
</dbReference>
<evidence type="ECO:0000256" key="5">
    <source>
        <dbReference type="ARBA" id="ARBA00022737"/>
    </source>
</evidence>
<keyword evidence="9 10" id="KW-0472">Membrane</keyword>
<keyword evidence="6" id="KW-0999">Mitochondrion inner membrane</keyword>
<evidence type="ECO:0000256" key="8">
    <source>
        <dbReference type="ARBA" id="ARBA00023128"/>
    </source>
</evidence>
<name>A0A9P8P8X7_9ASCO</name>
<proteinExistence type="inferred from homology"/>